<keyword evidence="1" id="KW-1133">Transmembrane helix</keyword>
<dbReference type="Proteomes" id="UP000198571">
    <property type="component" value="Unassembled WGS sequence"/>
</dbReference>
<keyword evidence="1" id="KW-0812">Transmembrane</keyword>
<keyword evidence="1" id="KW-0472">Membrane</keyword>
<reference evidence="3" key="1">
    <citation type="submission" date="2016-10" db="EMBL/GenBank/DDBJ databases">
        <authorList>
            <person name="Varghese N."/>
            <person name="Submissions S."/>
        </authorList>
    </citation>
    <scope>NUCLEOTIDE SEQUENCE [LARGE SCALE GENOMIC DNA]</scope>
    <source>
        <strain evidence="3">S9</strain>
    </source>
</reference>
<dbReference type="AlphaFoldDB" id="A0A1H9VA39"/>
<protein>
    <submittedName>
        <fullName evidence="2">Uncharacterized protein</fullName>
    </submittedName>
</protein>
<keyword evidence="3" id="KW-1185">Reference proteome</keyword>
<evidence type="ECO:0000313" key="3">
    <source>
        <dbReference type="Proteomes" id="UP000198571"/>
    </source>
</evidence>
<dbReference type="OrthoDB" id="2967686at2"/>
<name>A0A1H9VA39_9BACI</name>
<proteinExistence type="predicted"/>
<accession>A0A1H9VA39</accession>
<gene>
    <name evidence="2" type="ORF">SAMN05518684_11019</name>
</gene>
<sequence length="173" mass="19824">MVRHSSPFSGRYLRYVLSILFFAILAPLILWQWSPLYSVLSLLAAAALTVGYDSVTRQIALNKAEGMVNEKSSLIVHAVKIASDRKGYLVITDNFVLFVPLWKKKIKTVLETSQIVRYEFERQTVEITAKFPNKHRTFQFCIGSLERVKQELEEKSGKSLPYKYDKMSKSEGV</sequence>
<evidence type="ECO:0000313" key="2">
    <source>
        <dbReference type="EMBL" id="SES18438.1"/>
    </source>
</evidence>
<dbReference type="RefSeq" id="WP_093052843.1">
    <property type="nucleotide sequence ID" value="NZ_FOGT01000010.1"/>
</dbReference>
<feature type="transmembrane region" description="Helical" evidence="1">
    <location>
        <begin position="12"/>
        <end position="30"/>
    </location>
</feature>
<dbReference type="EMBL" id="FOGT01000010">
    <property type="protein sequence ID" value="SES18438.1"/>
    <property type="molecule type" value="Genomic_DNA"/>
</dbReference>
<organism evidence="2 3">
    <name type="scientific">Salipaludibacillus aurantiacus</name>
    <dbReference type="NCBI Taxonomy" id="1601833"/>
    <lineage>
        <taxon>Bacteria</taxon>
        <taxon>Bacillati</taxon>
        <taxon>Bacillota</taxon>
        <taxon>Bacilli</taxon>
        <taxon>Bacillales</taxon>
        <taxon>Bacillaceae</taxon>
    </lineage>
</organism>
<evidence type="ECO:0000256" key="1">
    <source>
        <dbReference type="SAM" id="Phobius"/>
    </source>
</evidence>